<accession>A0A2T0FMK9</accession>
<dbReference type="AlphaFoldDB" id="A0A2T0FMK9"/>
<dbReference type="OrthoDB" id="5282002at2759"/>
<dbReference type="EMBL" id="NDIQ01000022">
    <property type="protein sequence ID" value="PRT56224.1"/>
    <property type="molecule type" value="Genomic_DNA"/>
</dbReference>
<dbReference type="Pfam" id="PF20179">
    <property type="entry name" value="MSS51_C"/>
    <property type="match status" value="1"/>
</dbReference>
<keyword evidence="4" id="KW-1185">Reference proteome</keyword>
<dbReference type="Pfam" id="PF13824">
    <property type="entry name" value="zf-Mss51"/>
    <property type="match status" value="1"/>
</dbReference>
<protein>
    <submittedName>
        <fullName evidence="3">Protein MSS51, mitochondrial</fullName>
    </submittedName>
</protein>
<evidence type="ECO:0000313" key="4">
    <source>
        <dbReference type="Proteomes" id="UP000238350"/>
    </source>
</evidence>
<gene>
    <name evidence="3" type="ORF">B9G98_03844</name>
</gene>
<dbReference type="GO" id="GO:0033617">
    <property type="term" value="P:mitochondrial respiratory chain complex IV assembly"/>
    <property type="evidence" value="ECO:0007669"/>
    <property type="project" value="TreeGrafter"/>
</dbReference>
<comment type="caution">
    <text evidence="3">The sequence shown here is derived from an EMBL/GenBank/DDBJ whole genome shotgun (WGS) entry which is preliminary data.</text>
</comment>
<evidence type="ECO:0000259" key="2">
    <source>
        <dbReference type="Pfam" id="PF20179"/>
    </source>
</evidence>
<dbReference type="Proteomes" id="UP000238350">
    <property type="component" value="Unassembled WGS sequence"/>
</dbReference>
<dbReference type="InterPro" id="IPR046824">
    <property type="entry name" value="Mss51-like_C"/>
</dbReference>
<dbReference type="PANTHER" id="PTHR28069">
    <property type="entry name" value="GH20023P"/>
    <property type="match status" value="1"/>
</dbReference>
<dbReference type="STRING" id="45607.A0A2T0FMK9"/>
<reference evidence="3 4" key="1">
    <citation type="submission" date="2017-04" db="EMBL/GenBank/DDBJ databases">
        <title>Genome sequencing of [Candida] sorbophila.</title>
        <authorList>
            <person name="Ahn J.O."/>
        </authorList>
    </citation>
    <scope>NUCLEOTIDE SEQUENCE [LARGE SCALE GENOMIC DNA]</scope>
    <source>
        <strain evidence="3 4">DS02</strain>
    </source>
</reference>
<evidence type="ECO:0000313" key="3">
    <source>
        <dbReference type="EMBL" id="PRT56224.1"/>
    </source>
</evidence>
<dbReference type="PANTHER" id="PTHR28069:SF1">
    <property type="entry name" value="PROTEIN MSS51, MITOCHONDRIAL"/>
    <property type="match status" value="1"/>
</dbReference>
<proteinExistence type="predicted"/>
<dbReference type="GeneID" id="36517592"/>
<sequence>MLRRPATSRMFSASATPRGFFKQLLGLDSPVDPNQPTVENRFTMLDQSPYDDLRKRAAFIKSRARCPVTGRPVNFTCPLSGIPTHADRAAWEADTEYHKSERWKLLKMANCFEQDLRSGREFPELEFPGRADDDQITNFLDWYTFFYTRNFYSMENEFNMAVVTKMLTYPITMAAILDEYSPYQLNPKGPLTLEGLKSAAALRYTMFPQDRTKAWQDRPMRFFILGARMESQLPWHAWMQLSFLMPHTKFDLVFVGPEAYYDRRKQSYLSFEDKHVERVDDQLKLIYYTDYFHVLNDAQDFMPYDPYLDAFFLFHPGLGAPEAMDQWQKSMPGLLETKCPIYVTGFHEQDSRQDWDWLHRNYEGQFDALIEPTKNIFHSTKWEFNDLNPQELFQLNQQLFAIRGKRYYVSYN</sequence>
<name>A0A2T0FMK9_9ASCO</name>
<feature type="domain" description="Mitochondrial splicing suppressor 51 zinc-finger" evidence="1">
    <location>
        <begin position="65"/>
        <end position="116"/>
    </location>
</feature>
<evidence type="ECO:0000259" key="1">
    <source>
        <dbReference type="Pfam" id="PF13824"/>
    </source>
</evidence>
<dbReference type="RefSeq" id="XP_024666169.1">
    <property type="nucleotide sequence ID" value="XM_024810401.1"/>
</dbReference>
<feature type="domain" description="Mitochondrial splicing suppressor 51-like C-terminal" evidence="2">
    <location>
        <begin position="210"/>
        <end position="385"/>
    </location>
</feature>
<dbReference type="InterPro" id="IPR032717">
    <property type="entry name" value="Mss51_Znf"/>
</dbReference>
<organism evidence="3 4">
    <name type="scientific">Wickerhamiella sorbophila</name>
    <dbReference type="NCBI Taxonomy" id="45607"/>
    <lineage>
        <taxon>Eukaryota</taxon>
        <taxon>Fungi</taxon>
        <taxon>Dikarya</taxon>
        <taxon>Ascomycota</taxon>
        <taxon>Saccharomycotina</taxon>
        <taxon>Dipodascomycetes</taxon>
        <taxon>Dipodascales</taxon>
        <taxon>Trichomonascaceae</taxon>
        <taxon>Wickerhamiella</taxon>
    </lineage>
</organism>
<dbReference type="GO" id="GO:0005739">
    <property type="term" value="C:mitochondrion"/>
    <property type="evidence" value="ECO:0007669"/>
    <property type="project" value="GOC"/>
</dbReference>